<dbReference type="GO" id="GO:0005737">
    <property type="term" value="C:cytoplasm"/>
    <property type="evidence" value="ECO:0007669"/>
    <property type="project" value="UniProtKB-SubCell"/>
</dbReference>
<evidence type="ECO:0000313" key="12">
    <source>
        <dbReference type="Proteomes" id="UP000053617"/>
    </source>
</evidence>
<feature type="compositionally biased region" description="Basic and acidic residues" evidence="10">
    <location>
        <begin position="275"/>
        <end position="291"/>
    </location>
</feature>
<evidence type="ECO:0000256" key="6">
    <source>
        <dbReference type="ARBA" id="ARBA00022679"/>
    </source>
</evidence>
<name>A0A0D2IYT2_9EURO</name>
<reference evidence="11 12" key="1">
    <citation type="submission" date="2015-01" db="EMBL/GenBank/DDBJ databases">
        <title>The Genome Sequence of Rhinocladiella mackenzie CBS 650.93.</title>
        <authorList>
            <consortium name="The Broad Institute Genomics Platform"/>
            <person name="Cuomo C."/>
            <person name="de Hoog S."/>
            <person name="Gorbushina A."/>
            <person name="Stielow B."/>
            <person name="Teixiera M."/>
            <person name="Abouelleil A."/>
            <person name="Chapman S.B."/>
            <person name="Priest M."/>
            <person name="Young S.K."/>
            <person name="Wortman J."/>
            <person name="Nusbaum C."/>
            <person name="Birren B."/>
        </authorList>
    </citation>
    <scope>NUCLEOTIDE SEQUENCE [LARGE SCALE GENOMIC DNA]</scope>
    <source>
        <strain evidence="11 12">CBS 650.93</strain>
    </source>
</reference>
<evidence type="ECO:0000256" key="4">
    <source>
        <dbReference type="ARBA" id="ARBA00022490"/>
    </source>
</evidence>
<keyword evidence="8" id="KW-0539">Nucleus</keyword>
<evidence type="ECO:0000256" key="7">
    <source>
        <dbReference type="ARBA" id="ARBA00022691"/>
    </source>
</evidence>
<dbReference type="RefSeq" id="XP_013268926.1">
    <property type="nucleotide sequence ID" value="XM_013413472.1"/>
</dbReference>
<proteinExistence type="inferred from homology"/>
<keyword evidence="12" id="KW-1185">Reference proteome</keyword>
<dbReference type="PANTHER" id="PTHR14614:SF39">
    <property type="entry name" value="HISTIDINE PROTEIN METHYLTRANSFERASE 1 HOMOLOG"/>
    <property type="match status" value="1"/>
</dbReference>
<dbReference type="VEuPathDB" id="FungiDB:Z518_09517"/>
<gene>
    <name evidence="11" type="ORF">Z518_09517</name>
</gene>
<organism evidence="11 12">
    <name type="scientific">Rhinocladiella mackenziei CBS 650.93</name>
    <dbReference type="NCBI Taxonomy" id="1442369"/>
    <lineage>
        <taxon>Eukaryota</taxon>
        <taxon>Fungi</taxon>
        <taxon>Dikarya</taxon>
        <taxon>Ascomycota</taxon>
        <taxon>Pezizomycotina</taxon>
        <taxon>Eurotiomycetes</taxon>
        <taxon>Chaetothyriomycetidae</taxon>
        <taxon>Chaetothyriales</taxon>
        <taxon>Herpotrichiellaceae</taxon>
        <taxon>Rhinocladiella</taxon>
    </lineage>
</organism>
<dbReference type="GO" id="GO:0018064">
    <property type="term" value="F:protein-L-histidine N-tele-methyltransferase activity"/>
    <property type="evidence" value="ECO:0007669"/>
    <property type="project" value="UniProtKB-EC"/>
</dbReference>
<dbReference type="HOGENOM" id="CLU_038704_1_0_1"/>
<accession>A0A0D2IYT2</accession>
<dbReference type="GeneID" id="25297588"/>
<keyword evidence="6" id="KW-0808">Transferase</keyword>
<evidence type="ECO:0000256" key="3">
    <source>
        <dbReference type="ARBA" id="ARBA00012533"/>
    </source>
</evidence>
<evidence type="ECO:0000256" key="8">
    <source>
        <dbReference type="ARBA" id="ARBA00023242"/>
    </source>
</evidence>
<comment type="subcellular location">
    <subcellularLocation>
        <location evidence="2">Cytoplasm</location>
    </subcellularLocation>
    <subcellularLocation>
        <location evidence="1">Nucleus</location>
    </subcellularLocation>
</comment>
<dbReference type="EC" id="2.1.1.85" evidence="3"/>
<evidence type="ECO:0000256" key="10">
    <source>
        <dbReference type="SAM" id="MobiDB-lite"/>
    </source>
</evidence>
<keyword evidence="4" id="KW-0963">Cytoplasm</keyword>
<keyword evidence="5" id="KW-0489">Methyltransferase</keyword>
<dbReference type="STRING" id="1442369.A0A0D2IYT2"/>
<dbReference type="GO" id="GO:0005634">
    <property type="term" value="C:nucleus"/>
    <property type="evidence" value="ECO:0007669"/>
    <property type="project" value="UniProtKB-SubCell"/>
</dbReference>
<feature type="compositionally biased region" description="Acidic residues" evidence="10">
    <location>
        <begin position="10"/>
        <end position="21"/>
    </location>
</feature>
<dbReference type="OrthoDB" id="1723750at2759"/>
<dbReference type="Proteomes" id="UP000053617">
    <property type="component" value="Unassembled WGS sequence"/>
</dbReference>
<feature type="region of interest" description="Disordered" evidence="10">
    <location>
        <begin position="1"/>
        <end position="45"/>
    </location>
</feature>
<dbReference type="InterPro" id="IPR029063">
    <property type="entry name" value="SAM-dependent_MTases_sf"/>
</dbReference>
<evidence type="ECO:0000256" key="2">
    <source>
        <dbReference type="ARBA" id="ARBA00004496"/>
    </source>
</evidence>
<evidence type="ECO:0000313" key="11">
    <source>
        <dbReference type="EMBL" id="KIX01790.1"/>
    </source>
</evidence>
<evidence type="ECO:0000256" key="9">
    <source>
        <dbReference type="ARBA" id="ARBA00038126"/>
    </source>
</evidence>
<dbReference type="EMBL" id="KN847481">
    <property type="protein sequence ID" value="KIX01790.1"/>
    <property type="molecule type" value="Genomic_DNA"/>
</dbReference>
<dbReference type="Gene3D" id="3.40.50.150">
    <property type="entry name" value="Vaccinia Virus protein VP39"/>
    <property type="match status" value="1"/>
</dbReference>
<dbReference type="PANTHER" id="PTHR14614">
    <property type="entry name" value="HEPATOCELLULAR CARCINOMA-ASSOCIATED ANTIGEN"/>
    <property type="match status" value="1"/>
</dbReference>
<feature type="region of interest" description="Disordered" evidence="10">
    <location>
        <begin position="274"/>
        <end position="323"/>
    </location>
</feature>
<comment type="similarity">
    <text evidence="9">Belongs to the methyltransferase superfamily. METTL18 family.</text>
</comment>
<protein>
    <recommendedName>
        <fullName evidence="3">protein-histidine N-methyltransferase</fullName>
        <ecNumber evidence="3">2.1.1.85</ecNumber>
    </recommendedName>
</protein>
<evidence type="ECO:0000256" key="1">
    <source>
        <dbReference type="ARBA" id="ARBA00004123"/>
    </source>
</evidence>
<evidence type="ECO:0000256" key="5">
    <source>
        <dbReference type="ARBA" id="ARBA00022603"/>
    </source>
</evidence>
<feature type="compositionally biased region" description="Acidic residues" evidence="10">
    <location>
        <begin position="292"/>
        <end position="323"/>
    </location>
</feature>
<keyword evidence="7" id="KW-0949">S-adenosyl-L-methionine</keyword>
<dbReference type="GO" id="GO:0032259">
    <property type="term" value="P:methylation"/>
    <property type="evidence" value="ECO:0007669"/>
    <property type="project" value="UniProtKB-KW"/>
</dbReference>
<dbReference type="InterPro" id="IPR019410">
    <property type="entry name" value="Methyltransf_16"/>
</dbReference>
<sequence>MSFAFGFGGDDIEAEDEEEVQGQDPGHLSREMSKYTISDPDPERPPIAVVEPKRHSLEDLLATLPSQISYNTLSISCPLSAQTPHVNPGASPPSNYKTGLSTITQNANETIHIPRRLLFDIRAQLMAETDPEHDPEGSSHGHDQFSTLLSGLENGDLTAGFYEGGFKTWECALDLASLLVVPIQDLGICDNCDWEIVELGAGSAVPSLTLLQAFLIATTTAKWRQAGHGDGNDEHGNLNLTLCDYNEDVLRLCTAPNVLLNYLKFMKYMRGTKREHRDTEHNKHDKRAVEGKDDDDDDDDEQQEDEGEIEGELEGEGDLDFDDMPETLLEDMTEDMRARNISIDFISGGWGEAFVQLIPQLPPTLMATENQKPTNLLILASETIYSPSSTGIFAETLVSLLKKHPNVQGNSARAWVAAKKVYFGVGGGVDEFVKEIERRGARSRILMETRDTGVGRVVLDVTV</sequence>
<dbReference type="AlphaFoldDB" id="A0A0D2IYT2"/>